<dbReference type="RefSeq" id="WP_127337154.1">
    <property type="nucleotide sequence ID" value="NZ_QWDM01000002.1"/>
</dbReference>
<accession>A0A434ABZ6</accession>
<dbReference type="Pfam" id="PF10825">
    <property type="entry name" value="DUF2752"/>
    <property type="match status" value="1"/>
</dbReference>
<comment type="caution">
    <text evidence="2">The sequence shown here is derived from an EMBL/GenBank/DDBJ whole genome shotgun (WGS) entry which is preliminary data.</text>
</comment>
<organism evidence="2 3">
    <name type="scientific">Flavobacterium cupreum</name>
    <dbReference type="NCBI Taxonomy" id="2133766"/>
    <lineage>
        <taxon>Bacteria</taxon>
        <taxon>Pseudomonadati</taxon>
        <taxon>Bacteroidota</taxon>
        <taxon>Flavobacteriia</taxon>
        <taxon>Flavobacteriales</taxon>
        <taxon>Flavobacteriaceae</taxon>
        <taxon>Flavobacterium</taxon>
    </lineage>
</organism>
<keyword evidence="3" id="KW-1185">Reference proteome</keyword>
<name>A0A434ABZ6_9FLAO</name>
<dbReference type="OrthoDB" id="9815897at2"/>
<dbReference type="AlphaFoldDB" id="A0A434ABZ6"/>
<sequence length="92" mass="10698">MNLEKFMLPCLFKTLFGIECLGCGFQRALFLLFQGEFSAAFQMYPALYSTLIFLGFVGLYFLDKSKNYSRLLWISGIINAVFMVGGYWYKHF</sequence>
<keyword evidence="1" id="KW-1133">Transmembrane helix</keyword>
<gene>
    <name evidence="2" type="ORF">D0817_04275</name>
</gene>
<evidence type="ECO:0000313" key="3">
    <source>
        <dbReference type="Proteomes" id="UP000288102"/>
    </source>
</evidence>
<evidence type="ECO:0000313" key="2">
    <source>
        <dbReference type="EMBL" id="RUT71908.1"/>
    </source>
</evidence>
<evidence type="ECO:0000256" key="1">
    <source>
        <dbReference type="SAM" id="Phobius"/>
    </source>
</evidence>
<protein>
    <submittedName>
        <fullName evidence="2">DUF2752 domain-containing protein</fullName>
    </submittedName>
</protein>
<feature type="transmembrane region" description="Helical" evidence="1">
    <location>
        <begin position="71"/>
        <end position="89"/>
    </location>
</feature>
<keyword evidence="1" id="KW-0812">Transmembrane</keyword>
<dbReference type="EMBL" id="QWDM01000002">
    <property type="protein sequence ID" value="RUT71908.1"/>
    <property type="molecule type" value="Genomic_DNA"/>
</dbReference>
<proteinExistence type="predicted"/>
<feature type="transmembrane region" description="Helical" evidence="1">
    <location>
        <begin position="46"/>
        <end position="62"/>
    </location>
</feature>
<keyword evidence="1" id="KW-0472">Membrane</keyword>
<dbReference type="Proteomes" id="UP000288102">
    <property type="component" value="Unassembled WGS sequence"/>
</dbReference>
<dbReference type="InterPro" id="IPR021215">
    <property type="entry name" value="DUF2752"/>
</dbReference>
<reference evidence="3" key="1">
    <citation type="journal article" date="2019" name="Syst. Appl. Microbiol.">
        <title>Flavobacterium circumlabens sp. nov. and Flavobacterium cupreum sp. nov., two psychrotrophic species isolated from Antarctic environmental samples.</title>
        <authorList>
            <person name="Kralova S."/>
            <person name="Busse H.-J."/>
            <person name="Svec P."/>
            <person name="Maslanova I."/>
            <person name="Stankova E."/>
            <person name="Bartak M."/>
            <person name="Sedlacek I."/>
        </authorList>
    </citation>
    <scope>NUCLEOTIDE SEQUENCE [LARGE SCALE GENOMIC DNA]</scope>
    <source>
        <strain evidence="3">CCM 8825</strain>
    </source>
</reference>